<dbReference type="AlphaFoldDB" id="A0A3M8CUL6"/>
<evidence type="ECO:0000313" key="2">
    <source>
        <dbReference type="EMBL" id="RNB79496.1"/>
    </source>
</evidence>
<sequence length="730" mass="80134">MDIDKEFRQAVQDISQPVAQDVRFTPELAQKIRDRAGEGRRSGYRKLYTAATAVACLAAALAVWNPDMSELQNQVKQSAAALSDQKSKAIMQAALQPLQKAIPELSGYKLEMTGSTAGMITAFLREKDGVYANIAVNKQTGKLEVFKWSTGNGAQKQPSAQVAKEKAEQFLQAMLGEISAQYQQVAAGEIARPRSGYLDLDVPAIAVTYKKMKNGKTVPFSDVVVWVDGAGKVVSYGQVSDAEQATFTRLREALPELNPDAVLSNKGVHSSGYSFLLMNADKEGNQALISMTGQGDALTDYAVESVGNRQEPVEWAPKTVAVGKADQFLQSMLGEERKQYRETGNYDNPTYMRYYNDIPVLEDSLYVAVDKSGRIRQYTRSDVVYDPVALPDPSSAVPRQSAEGVLAKNMKLRYIEQVVIKRDPQAGGKPEVRPMLDYTPAVADLQMGISRSLYWYIDAVTGKIQYGAGNNGIDYDRRGTNEPITLNAGKNNQPVMVKTKEEAASLLAKDMGVDVKGLKSGEGKDDDSPSGKKKHFFWETKEGRQIDVTIDAQTGRVVDITIPRVDHNITVSEQVAFKEAIGFLEKFVDRGVTEVQLSQVIEPGEPNPVSSGSWEFEFIKSHEGVPVLEQYPGEAYIISVDPSTGKVHGFVNRTHMQEAVALPDKSKAVPVEQAVREYLAYMPLQLAYTVKGAMGERLASPKLVYVPMSDSKYADRNITIDAITGKAVIH</sequence>
<protein>
    <submittedName>
        <fullName evidence="2">Peptidase</fullName>
    </submittedName>
</protein>
<accession>A0A3M8CUL6</accession>
<dbReference type="InterPro" id="IPR032599">
    <property type="entry name" value="YcdB/YcdC_rep_domain"/>
</dbReference>
<reference evidence="2 3" key="1">
    <citation type="submission" date="2018-10" db="EMBL/GenBank/DDBJ databases">
        <title>Phylogenomics of Brevibacillus.</title>
        <authorList>
            <person name="Dunlap C."/>
        </authorList>
    </citation>
    <scope>NUCLEOTIDE SEQUENCE [LARGE SCALE GENOMIC DNA]</scope>
    <source>
        <strain evidence="2 3">JCM 15716</strain>
    </source>
</reference>
<feature type="domain" description="YcdB/YcdC repeated" evidence="1">
    <location>
        <begin position="133"/>
        <end position="236"/>
    </location>
</feature>
<keyword evidence="3" id="KW-1185">Reference proteome</keyword>
<evidence type="ECO:0000259" key="1">
    <source>
        <dbReference type="Pfam" id="PF16244"/>
    </source>
</evidence>
<organism evidence="2 3">
    <name type="scientific">Brevibacillus fluminis</name>
    <dbReference type="NCBI Taxonomy" id="511487"/>
    <lineage>
        <taxon>Bacteria</taxon>
        <taxon>Bacillati</taxon>
        <taxon>Bacillota</taxon>
        <taxon>Bacilli</taxon>
        <taxon>Bacillales</taxon>
        <taxon>Paenibacillaceae</taxon>
        <taxon>Brevibacillus</taxon>
    </lineage>
</organism>
<dbReference type="RefSeq" id="WP_122921347.1">
    <property type="nucleotide sequence ID" value="NZ_RHHQ01000028.1"/>
</dbReference>
<proteinExistence type="predicted"/>
<comment type="caution">
    <text evidence="2">The sequence shown here is derived from an EMBL/GenBank/DDBJ whole genome shotgun (WGS) entry which is preliminary data.</text>
</comment>
<feature type="domain" description="YcdB/YcdC repeated" evidence="1">
    <location>
        <begin position="530"/>
        <end position="650"/>
    </location>
</feature>
<dbReference type="EMBL" id="RHHQ01000028">
    <property type="protein sequence ID" value="RNB79496.1"/>
    <property type="molecule type" value="Genomic_DNA"/>
</dbReference>
<dbReference type="Pfam" id="PF16244">
    <property type="entry name" value="DUF4901"/>
    <property type="match status" value="2"/>
</dbReference>
<evidence type="ECO:0000313" key="3">
    <source>
        <dbReference type="Proteomes" id="UP000271031"/>
    </source>
</evidence>
<name>A0A3M8CUL6_9BACL</name>
<gene>
    <name evidence="2" type="ORF">EDM56_28625</name>
</gene>
<dbReference type="Proteomes" id="UP000271031">
    <property type="component" value="Unassembled WGS sequence"/>
</dbReference>
<dbReference type="OrthoDB" id="2473918at2"/>